<sequence length="185" mass="20373">MSGMSGISPGGTDLSGTDLSGTDLSGTGQPRGAAAKLPEGYNDTGEETPLDWAPVNERLEQSRHFWFSTADGGGRPHARPIWGAWIDNTLYADGGIQVTRWGRDLLANPHTQVHLESATEVVIVDGVFSTDNDLTPEAFDRVRASYQRRYESYQPESADGLFMVKPQHVLAWTNFPRDVTRFDFS</sequence>
<dbReference type="Pfam" id="PF01243">
    <property type="entry name" value="PNPOx_N"/>
    <property type="match status" value="1"/>
</dbReference>
<dbReference type="Gene3D" id="2.30.110.10">
    <property type="entry name" value="Electron Transport, Fmn-binding Protein, Chain A"/>
    <property type="match status" value="1"/>
</dbReference>
<reference evidence="3" key="1">
    <citation type="journal article" date="2014" name="Int. J. Syst. Evol. Microbiol.">
        <title>Complete genome sequence of Corynebacterium casei LMG S-19264T (=DSM 44701T), isolated from a smear-ripened cheese.</title>
        <authorList>
            <consortium name="US DOE Joint Genome Institute (JGI-PGF)"/>
            <person name="Walter F."/>
            <person name="Albersmeier A."/>
            <person name="Kalinowski J."/>
            <person name="Ruckert C."/>
        </authorList>
    </citation>
    <scope>NUCLEOTIDE SEQUENCE</scope>
    <source>
        <strain evidence="3">CGMCC 4.7306</strain>
    </source>
</reference>
<keyword evidence="4" id="KW-1185">Reference proteome</keyword>
<feature type="region of interest" description="Disordered" evidence="1">
    <location>
        <begin position="1"/>
        <end position="54"/>
    </location>
</feature>
<gene>
    <name evidence="3" type="ORF">GCM10011575_16440</name>
</gene>
<evidence type="ECO:0000259" key="2">
    <source>
        <dbReference type="Pfam" id="PF01243"/>
    </source>
</evidence>
<dbReference type="Proteomes" id="UP000613840">
    <property type="component" value="Unassembled WGS sequence"/>
</dbReference>
<organism evidence="3 4">
    <name type="scientific">Microlunatus endophyticus</name>
    <dbReference type="NCBI Taxonomy" id="1716077"/>
    <lineage>
        <taxon>Bacteria</taxon>
        <taxon>Bacillati</taxon>
        <taxon>Actinomycetota</taxon>
        <taxon>Actinomycetes</taxon>
        <taxon>Propionibacteriales</taxon>
        <taxon>Propionibacteriaceae</taxon>
        <taxon>Microlunatus</taxon>
    </lineage>
</organism>
<reference evidence="3" key="2">
    <citation type="submission" date="2020-09" db="EMBL/GenBank/DDBJ databases">
        <authorList>
            <person name="Sun Q."/>
            <person name="Zhou Y."/>
        </authorList>
    </citation>
    <scope>NUCLEOTIDE SEQUENCE</scope>
    <source>
        <strain evidence="3">CGMCC 4.7306</strain>
    </source>
</reference>
<accession>A0A917S5J5</accession>
<dbReference type="EMBL" id="BMMZ01000003">
    <property type="protein sequence ID" value="GGL58730.1"/>
    <property type="molecule type" value="Genomic_DNA"/>
</dbReference>
<dbReference type="SUPFAM" id="SSF50475">
    <property type="entry name" value="FMN-binding split barrel"/>
    <property type="match status" value="1"/>
</dbReference>
<name>A0A917S5J5_9ACTN</name>
<feature type="domain" description="Pyridoxamine 5'-phosphate oxidase N-terminal" evidence="2">
    <location>
        <begin position="56"/>
        <end position="172"/>
    </location>
</feature>
<proteinExistence type="predicted"/>
<dbReference type="InterPro" id="IPR011576">
    <property type="entry name" value="Pyridox_Oxase_N"/>
</dbReference>
<dbReference type="InterPro" id="IPR012349">
    <property type="entry name" value="Split_barrel_FMN-bd"/>
</dbReference>
<dbReference type="RefSeq" id="WP_229669847.1">
    <property type="nucleotide sequence ID" value="NZ_BMMZ01000003.1"/>
</dbReference>
<evidence type="ECO:0000256" key="1">
    <source>
        <dbReference type="SAM" id="MobiDB-lite"/>
    </source>
</evidence>
<protein>
    <recommendedName>
        <fullName evidence="2">Pyridoxamine 5'-phosphate oxidase N-terminal domain-containing protein</fullName>
    </recommendedName>
</protein>
<comment type="caution">
    <text evidence="3">The sequence shown here is derived from an EMBL/GenBank/DDBJ whole genome shotgun (WGS) entry which is preliminary data.</text>
</comment>
<dbReference type="AlphaFoldDB" id="A0A917S5J5"/>
<evidence type="ECO:0000313" key="4">
    <source>
        <dbReference type="Proteomes" id="UP000613840"/>
    </source>
</evidence>
<evidence type="ECO:0000313" key="3">
    <source>
        <dbReference type="EMBL" id="GGL58730.1"/>
    </source>
</evidence>
<feature type="compositionally biased region" description="Polar residues" evidence="1">
    <location>
        <begin position="14"/>
        <end position="28"/>
    </location>
</feature>